<dbReference type="InterPro" id="IPR050492">
    <property type="entry name" value="Bact_metal-bind_prot9"/>
</dbReference>
<keyword evidence="7" id="KW-1185">Reference proteome</keyword>
<dbReference type="PANTHER" id="PTHR42953">
    <property type="entry name" value="HIGH-AFFINITY ZINC UPTAKE SYSTEM PROTEIN ZNUA-RELATED"/>
    <property type="match status" value="1"/>
</dbReference>
<dbReference type="InterPro" id="IPR006127">
    <property type="entry name" value="ZnuA-like"/>
</dbReference>
<keyword evidence="4" id="KW-0732">Signal</keyword>
<dbReference type="PANTHER" id="PTHR42953:SF1">
    <property type="entry name" value="METAL-BINDING PROTEIN HI_0362-RELATED"/>
    <property type="match status" value="1"/>
</dbReference>
<evidence type="ECO:0000313" key="6">
    <source>
        <dbReference type="EMBL" id="MEA5477290.1"/>
    </source>
</evidence>
<organism evidence="6 7">
    <name type="scientific">Pseudanabaena galeata UHCC 0370</name>
    <dbReference type="NCBI Taxonomy" id="3110310"/>
    <lineage>
        <taxon>Bacteria</taxon>
        <taxon>Bacillati</taxon>
        <taxon>Cyanobacteriota</taxon>
        <taxon>Cyanophyceae</taxon>
        <taxon>Pseudanabaenales</taxon>
        <taxon>Pseudanabaenaceae</taxon>
        <taxon>Pseudanabaena</taxon>
    </lineage>
</organism>
<sequence>MKVIMKTSQLISHKIFTSRKRQQAILTGLMFALGLSGCSLPTTSNPASTLPNSSSTLESKDKKDQKVILTTFTVLADMAQNVAGDKAIVESITKAGAEIHGYEPTPSDLRRGQSADLILDNGLNLERWAERFYNSFPKVDRLTLSEGIQPIDISEDAYQGKPNPHAWMSPQNALIYVENIRKALVKIDPANAATYDANAQAYSQQIQALDAKLKQAIAVIPPDNRYIVSCEGAFSYIARDYGLKEVYIWSVNAEQQATPKQIEKVIEVVKANKIPTVFCESTVSDKAMQQVVKETGAKYGGVFYVDSLSPPDGLTPTYLKLLEYNINTLIKGLQ</sequence>
<name>A0ABU5TGA2_9CYAN</name>
<comment type="similarity">
    <text evidence="5">Belongs to the bacterial solute-binding protein 9 family.</text>
</comment>
<dbReference type="Proteomes" id="UP001301388">
    <property type="component" value="Unassembled WGS sequence"/>
</dbReference>
<dbReference type="InterPro" id="IPR006128">
    <property type="entry name" value="Lipoprotein_PsaA-like"/>
</dbReference>
<keyword evidence="3" id="KW-0479">Metal-binding</keyword>
<evidence type="ECO:0000256" key="2">
    <source>
        <dbReference type="ARBA" id="ARBA00022448"/>
    </source>
</evidence>
<comment type="subcellular location">
    <subcellularLocation>
        <location evidence="1">Cell envelope</location>
    </subcellularLocation>
</comment>
<dbReference type="CDD" id="cd01137">
    <property type="entry name" value="PsaA"/>
    <property type="match status" value="1"/>
</dbReference>
<gene>
    <name evidence="6" type="ORF">VB774_06620</name>
</gene>
<proteinExistence type="inferred from homology"/>
<comment type="caution">
    <text evidence="6">The sequence shown here is derived from an EMBL/GenBank/DDBJ whole genome shotgun (WGS) entry which is preliminary data.</text>
</comment>
<evidence type="ECO:0000313" key="7">
    <source>
        <dbReference type="Proteomes" id="UP001301388"/>
    </source>
</evidence>
<dbReference type="SUPFAM" id="SSF53807">
    <property type="entry name" value="Helical backbone' metal receptor"/>
    <property type="match status" value="1"/>
</dbReference>
<dbReference type="EMBL" id="JAYGIE010000021">
    <property type="protein sequence ID" value="MEA5477290.1"/>
    <property type="molecule type" value="Genomic_DNA"/>
</dbReference>
<evidence type="ECO:0000256" key="1">
    <source>
        <dbReference type="ARBA" id="ARBA00004196"/>
    </source>
</evidence>
<dbReference type="InterPro" id="IPR006129">
    <property type="entry name" value="AdhesinB"/>
</dbReference>
<evidence type="ECO:0000256" key="5">
    <source>
        <dbReference type="RuleBase" id="RU003512"/>
    </source>
</evidence>
<evidence type="ECO:0000256" key="4">
    <source>
        <dbReference type="ARBA" id="ARBA00022729"/>
    </source>
</evidence>
<dbReference type="Gene3D" id="3.40.50.1980">
    <property type="entry name" value="Nitrogenase molybdenum iron protein domain"/>
    <property type="match status" value="2"/>
</dbReference>
<accession>A0ABU5TGA2</accession>
<keyword evidence="2 5" id="KW-0813">Transport</keyword>
<dbReference type="PRINTS" id="PR00691">
    <property type="entry name" value="ADHESINB"/>
</dbReference>
<reference evidence="6 7" key="1">
    <citation type="submission" date="2023-12" db="EMBL/GenBank/DDBJ databases">
        <title>Baltic Sea Cyanobacteria.</title>
        <authorList>
            <person name="Delbaje E."/>
            <person name="Fewer D.P."/>
            <person name="Shishido T.K."/>
        </authorList>
    </citation>
    <scope>NUCLEOTIDE SEQUENCE [LARGE SCALE GENOMIC DNA]</scope>
    <source>
        <strain evidence="6 7">UHCC 0370</strain>
    </source>
</reference>
<dbReference type="PRINTS" id="PR00690">
    <property type="entry name" value="ADHESNFAMILY"/>
</dbReference>
<evidence type="ECO:0000256" key="3">
    <source>
        <dbReference type="ARBA" id="ARBA00022723"/>
    </source>
</evidence>
<dbReference type="Pfam" id="PF01297">
    <property type="entry name" value="ZnuA"/>
    <property type="match status" value="1"/>
</dbReference>
<protein>
    <submittedName>
        <fullName evidence="6">Metal ABC transporter substrate-binding protein</fullName>
    </submittedName>
</protein>